<comment type="caution">
    <text evidence="1">The sequence shown here is derived from an EMBL/GenBank/DDBJ whole genome shotgun (WGS) entry which is preliminary data.</text>
</comment>
<reference evidence="1 2" key="1">
    <citation type="submission" date="2020-01" db="EMBL/GenBank/DDBJ databases">
        <title>The draft genome sequence of Corallococcus exiguus DSM 14696.</title>
        <authorList>
            <person name="Zhang X."/>
            <person name="Zhu H."/>
        </authorList>
    </citation>
    <scope>NUCLEOTIDE SEQUENCE [LARGE SCALE GENOMIC DNA]</scope>
    <source>
        <strain evidence="1 2">DSM 14696</strain>
    </source>
</reference>
<dbReference type="RefSeq" id="WP_139918326.1">
    <property type="nucleotide sequence ID" value="NZ_CBCSLE010000009.1"/>
</dbReference>
<dbReference type="EMBL" id="JAAAPK010000002">
    <property type="protein sequence ID" value="NBC40086.1"/>
    <property type="molecule type" value="Genomic_DNA"/>
</dbReference>
<gene>
    <name evidence="1" type="ORF">GTZ93_09605</name>
</gene>
<protein>
    <submittedName>
        <fullName evidence="1">Uncharacterized protein</fullName>
    </submittedName>
</protein>
<accession>A0A7X4Y7C7</accession>
<dbReference type="Pfam" id="PF19715">
    <property type="entry name" value="DUF6210"/>
    <property type="match status" value="1"/>
</dbReference>
<sequence>MSTLPLIRLYDSASLGLILLWPTGILYSNQAGGSFCLQPQAEGAFLPLVDELVAQAELLHQHFTGPKWRGACANGIDEETAQEIERILGLSFVTRELGVRVDRARLGESHEAWVYVEVPAQPENRSVCLERIPASQGILTWPNSD</sequence>
<keyword evidence="2" id="KW-1185">Reference proteome</keyword>
<evidence type="ECO:0000313" key="2">
    <source>
        <dbReference type="Proteomes" id="UP000537825"/>
    </source>
</evidence>
<dbReference type="InterPro" id="IPR046182">
    <property type="entry name" value="DUF6210"/>
</dbReference>
<dbReference type="Proteomes" id="UP000537825">
    <property type="component" value="Unassembled WGS sequence"/>
</dbReference>
<proteinExistence type="predicted"/>
<organism evidence="1 2">
    <name type="scientific">Corallococcus exiguus</name>
    <dbReference type="NCBI Taxonomy" id="83462"/>
    <lineage>
        <taxon>Bacteria</taxon>
        <taxon>Pseudomonadati</taxon>
        <taxon>Myxococcota</taxon>
        <taxon>Myxococcia</taxon>
        <taxon>Myxococcales</taxon>
        <taxon>Cystobacterineae</taxon>
        <taxon>Myxococcaceae</taxon>
        <taxon>Corallococcus</taxon>
    </lineage>
</organism>
<name>A0A7X4Y7C7_9BACT</name>
<evidence type="ECO:0000313" key="1">
    <source>
        <dbReference type="EMBL" id="NBC40086.1"/>
    </source>
</evidence>
<dbReference type="AlphaFoldDB" id="A0A7X4Y7C7"/>